<accession>A0A8H7TZJ9</accession>
<feature type="region of interest" description="Disordered" evidence="1">
    <location>
        <begin position="1"/>
        <end position="24"/>
    </location>
</feature>
<feature type="compositionally biased region" description="Basic residues" evidence="1">
    <location>
        <begin position="77"/>
        <end position="95"/>
    </location>
</feature>
<name>A0A8H7TZJ9_9APHY</name>
<organism evidence="2 3">
    <name type="scientific">Rhodonia placenta</name>
    <dbReference type="NCBI Taxonomy" id="104341"/>
    <lineage>
        <taxon>Eukaryota</taxon>
        <taxon>Fungi</taxon>
        <taxon>Dikarya</taxon>
        <taxon>Basidiomycota</taxon>
        <taxon>Agaricomycotina</taxon>
        <taxon>Agaricomycetes</taxon>
        <taxon>Polyporales</taxon>
        <taxon>Adustoporiaceae</taxon>
        <taxon>Rhodonia</taxon>
    </lineage>
</organism>
<evidence type="ECO:0000256" key="1">
    <source>
        <dbReference type="SAM" id="MobiDB-lite"/>
    </source>
</evidence>
<dbReference type="EMBL" id="JADOXO010000263">
    <property type="protein sequence ID" value="KAF9807724.1"/>
    <property type="molecule type" value="Genomic_DNA"/>
</dbReference>
<dbReference type="AlphaFoldDB" id="A0A8H7TZJ9"/>
<gene>
    <name evidence="2" type="ORF">IEO21_08083</name>
</gene>
<protein>
    <submittedName>
        <fullName evidence="2">Uncharacterized protein</fullName>
    </submittedName>
</protein>
<reference evidence="2" key="2">
    <citation type="journal article" name="Front. Microbiol.">
        <title>Degradative Capacity of Two Strains of Rhodonia placenta: From Phenotype to Genotype.</title>
        <authorList>
            <person name="Kolle M."/>
            <person name="Horta M.A.C."/>
            <person name="Nowrousian M."/>
            <person name="Ohm R.A."/>
            <person name="Benz J.P."/>
            <person name="Pilgard A."/>
        </authorList>
    </citation>
    <scope>NUCLEOTIDE SEQUENCE</scope>
    <source>
        <strain evidence="2">FPRL280</strain>
    </source>
</reference>
<proteinExistence type="predicted"/>
<evidence type="ECO:0000313" key="3">
    <source>
        <dbReference type="Proteomes" id="UP000639403"/>
    </source>
</evidence>
<dbReference type="Proteomes" id="UP000639403">
    <property type="component" value="Unassembled WGS sequence"/>
</dbReference>
<evidence type="ECO:0000313" key="2">
    <source>
        <dbReference type="EMBL" id="KAF9807724.1"/>
    </source>
</evidence>
<sequence length="228" mass="24246">MRRVWACTPQHPPATRSARGRTSCTHLPAPRASAADRGITMHSCRAAARRILMHSAHSHVYTAQGAPTSARGFRQPGRARSRGPRAHPAPRRARRGCPRAGFISCARSPSPASPSSSASSTCRAPIRTWARWWVASPSMAAPSSTTRNGAPPHAAVSAATPWIQLLPLGCHGLGAVLHPVPWEPAAVSVLSLCSVWFASVISLSGCSPPFHPCPISAVSARHFYSHRC</sequence>
<reference evidence="2" key="1">
    <citation type="submission" date="2020-11" db="EMBL/GenBank/DDBJ databases">
        <authorList>
            <person name="Koelle M."/>
            <person name="Horta M.A.C."/>
            <person name="Nowrousian M."/>
            <person name="Ohm R.A."/>
            <person name="Benz P."/>
            <person name="Pilgard A."/>
        </authorList>
    </citation>
    <scope>NUCLEOTIDE SEQUENCE</scope>
    <source>
        <strain evidence="2">FPRL280</strain>
    </source>
</reference>
<comment type="caution">
    <text evidence="2">The sequence shown here is derived from an EMBL/GenBank/DDBJ whole genome shotgun (WGS) entry which is preliminary data.</text>
</comment>
<feature type="region of interest" description="Disordered" evidence="1">
    <location>
        <begin position="62"/>
        <end position="95"/>
    </location>
</feature>